<gene>
    <name evidence="8" type="ORF">DYB35_009998</name>
</gene>
<dbReference type="GO" id="GO:0030246">
    <property type="term" value="F:carbohydrate binding"/>
    <property type="evidence" value="ECO:0007669"/>
    <property type="project" value="InterPro"/>
</dbReference>
<proteinExistence type="predicted"/>
<dbReference type="InterPro" id="IPR037094">
    <property type="entry name" value="Glyco_hydro_38_cen_sf"/>
</dbReference>
<evidence type="ECO:0000256" key="2">
    <source>
        <dbReference type="ARBA" id="ARBA00004613"/>
    </source>
</evidence>
<keyword evidence="4" id="KW-0479">Metal-binding</keyword>
<keyword evidence="5" id="KW-0378">Hydrolase</keyword>
<feature type="domain" description="Glycosyl hydrolase family 38 C-terminal" evidence="6">
    <location>
        <begin position="175"/>
        <end position="309"/>
    </location>
</feature>
<protein>
    <submittedName>
        <fullName evidence="8">Uncharacterized protein</fullName>
    </submittedName>
</protein>
<dbReference type="PANTHER" id="PTHR11607:SF3">
    <property type="entry name" value="LYSOSOMAL ALPHA-MANNOSIDASE"/>
    <property type="match status" value="1"/>
</dbReference>
<name>A0A418DPQ6_APHAT</name>
<reference evidence="8 9" key="1">
    <citation type="submission" date="2018-08" db="EMBL/GenBank/DDBJ databases">
        <title>Aphanomyces genome sequencing and annotation.</title>
        <authorList>
            <person name="Minardi D."/>
            <person name="Oidtmann B."/>
            <person name="Van Der Giezen M."/>
            <person name="Studholme D.J."/>
        </authorList>
    </citation>
    <scope>NUCLEOTIDE SEQUENCE [LARGE SCALE GENOMIC DNA]</scope>
    <source>
        <strain evidence="8 9">Sv</strain>
    </source>
</reference>
<dbReference type="InterPro" id="IPR050843">
    <property type="entry name" value="Glycosyl_Hydrlase_38"/>
</dbReference>
<dbReference type="GO" id="GO:0006013">
    <property type="term" value="P:mannose metabolic process"/>
    <property type="evidence" value="ECO:0007669"/>
    <property type="project" value="InterPro"/>
</dbReference>
<dbReference type="GO" id="GO:0046872">
    <property type="term" value="F:metal ion binding"/>
    <property type="evidence" value="ECO:0007669"/>
    <property type="project" value="UniProtKB-KW"/>
</dbReference>
<dbReference type="PANTHER" id="PTHR11607">
    <property type="entry name" value="ALPHA-MANNOSIDASE"/>
    <property type="match status" value="1"/>
</dbReference>
<comment type="subcellular location">
    <subcellularLocation>
        <location evidence="1">Host cell</location>
    </subcellularLocation>
    <subcellularLocation>
        <location evidence="2">Secreted</location>
    </subcellularLocation>
</comment>
<dbReference type="Gene3D" id="2.70.98.30">
    <property type="entry name" value="Golgi alpha-mannosidase II, domain 4"/>
    <property type="match status" value="1"/>
</dbReference>
<feature type="domain" description="Crinkler effector protein N-terminal" evidence="7">
    <location>
        <begin position="503"/>
        <end position="591"/>
    </location>
</feature>
<dbReference type="SUPFAM" id="SSF74650">
    <property type="entry name" value="Galactose mutarotase-like"/>
    <property type="match status" value="1"/>
</dbReference>
<dbReference type="Proteomes" id="UP000285712">
    <property type="component" value="Unassembled WGS sequence"/>
</dbReference>
<dbReference type="GO" id="GO:0004559">
    <property type="term" value="F:alpha-mannosidase activity"/>
    <property type="evidence" value="ECO:0007669"/>
    <property type="project" value="InterPro"/>
</dbReference>
<dbReference type="AlphaFoldDB" id="A0A418DPQ6"/>
<keyword evidence="3" id="KW-0964">Secreted</keyword>
<evidence type="ECO:0000313" key="9">
    <source>
        <dbReference type="Proteomes" id="UP000285712"/>
    </source>
</evidence>
<dbReference type="Pfam" id="PF20147">
    <property type="entry name" value="Crinkler"/>
    <property type="match status" value="1"/>
</dbReference>
<dbReference type="SUPFAM" id="SSF88688">
    <property type="entry name" value="Families 57/38 glycoside transferase middle domain"/>
    <property type="match status" value="1"/>
</dbReference>
<feature type="non-terminal residue" evidence="8">
    <location>
        <position position="1"/>
    </location>
</feature>
<organism evidence="8 9">
    <name type="scientific">Aphanomyces astaci</name>
    <name type="common">Crayfish plague agent</name>
    <dbReference type="NCBI Taxonomy" id="112090"/>
    <lineage>
        <taxon>Eukaryota</taxon>
        <taxon>Sar</taxon>
        <taxon>Stramenopiles</taxon>
        <taxon>Oomycota</taxon>
        <taxon>Saprolegniomycetes</taxon>
        <taxon>Saprolegniales</taxon>
        <taxon>Verrucalvaceae</taxon>
        <taxon>Aphanomyces</taxon>
    </lineage>
</organism>
<accession>A0A418DPQ6</accession>
<dbReference type="VEuPathDB" id="FungiDB:H257_15244"/>
<dbReference type="InterPro" id="IPR013780">
    <property type="entry name" value="Glyco_hydro_b"/>
</dbReference>
<evidence type="ECO:0000256" key="4">
    <source>
        <dbReference type="ARBA" id="ARBA00022723"/>
    </source>
</evidence>
<dbReference type="Gene3D" id="2.60.40.1360">
    <property type="match status" value="1"/>
</dbReference>
<dbReference type="InterPro" id="IPR011682">
    <property type="entry name" value="Glyco_hydro_38_C"/>
</dbReference>
<sequence>VHQLAASVGLSLHHDGITGTEKQAVADDYALRLSEGVAAGTARLNDLLRPFTSQPFALCLLTNMSLCNTTDSDPFTFFVYNPLAVARSYTIELPINAKNAAVELANGTAVPSVVVPFVPVYSQPIANTAPHQLVVQAHVPPLSWLVYHVTFPKASSSEESTNGWDVVTESIMSAENEFVRVEVNTVTGSLVSLTNKATQTIVNVTSSLLYYQAYGKQGDSCSSGAYLFHPNTSAVHNLPSVTSFKCQKTALLAACVFEFGTWGSLQYKLRAWDHSVVVEWTVWYYRETWNLTLHNEEEKVAANYVPITIATINTVEFANQNKTTTQGLTVRGSMALSVGPVHSAMEFLRVEVHQRHLDALVAVTKLNRQLHLPSNPSVAPRLPRNVGLTSMQIVASTSCLVVRLTHLFSIHEHPVWSTVARVDLNDLLGGHWCTYRVTEVSLSANRIIGPTQNSTLVTLEPMQVRAFQVCEGHNTMNATAVYDPFVTDLAAQDIPIDSDMQAQVVRELKTKVFGENLHMTTSVADDLQLYRVDGLEEGDDGQVLHHGNFVDMTRASLSGFGDDKTNMPATSYLSRWFNTAEVAAGQIHVVVSSVDDMGDQTRWTELNDVLPRRKALQHRGVDSAAISDVSWSDVRAVFDKYTIKQEFPRQAIPAQAMDALDTYLKMIAMSFGPIDASSSDATTRKYFITPIFLHVASAAGANMVLDEEVRGMRVRVHGRLDFVLVRGVTRICLVQPTDGDMTQAMADVLLACEAVADAEDSAVVYGIATDCLSWVFVKRERSHILTAEMSVQVGDDRHLTPESVQRVAETIHAMLMVMNK</sequence>
<dbReference type="GO" id="GO:0043657">
    <property type="term" value="C:host cell"/>
    <property type="evidence" value="ECO:0007669"/>
    <property type="project" value="UniProtKB-SubCell"/>
</dbReference>
<dbReference type="Gene3D" id="2.60.40.1180">
    <property type="entry name" value="Golgi alpha-mannosidase II"/>
    <property type="match status" value="1"/>
</dbReference>
<evidence type="ECO:0000259" key="7">
    <source>
        <dbReference type="Pfam" id="PF20147"/>
    </source>
</evidence>
<dbReference type="InterPro" id="IPR028995">
    <property type="entry name" value="Glyco_hydro_57/38_cen_sf"/>
</dbReference>
<evidence type="ECO:0000256" key="1">
    <source>
        <dbReference type="ARBA" id="ARBA00004340"/>
    </source>
</evidence>
<dbReference type="Gene3D" id="1.20.1270.50">
    <property type="entry name" value="Glycoside hydrolase family 38, central domain"/>
    <property type="match status" value="1"/>
</dbReference>
<dbReference type="InterPro" id="IPR011013">
    <property type="entry name" value="Gal_mutarotase_sf_dom"/>
</dbReference>
<comment type="caution">
    <text evidence="8">The sequence shown here is derived from an EMBL/GenBank/DDBJ whole genome shotgun (WGS) entry which is preliminary data.</text>
</comment>
<evidence type="ECO:0000259" key="6">
    <source>
        <dbReference type="Pfam" id="PF07748"/>
    </source>
</evidence>
<dbReference type="InterPro" id="IPR045379">
    <property type="entry name" value="Crinkler_N"/>
</dbReference>
<dbReference type="GO" id="GO:0005576">
    <property type="term" value="C:extracellular region"/>
    <property type="evidence" value="ECO:0007669"/>
    <property type="project" value="UniProtKB-SubCell"/>
</dbReference>
<evidence type="ECO:0000256" key="3">
    <source>
        <dbReference type="ARBA" id="ARBA00022525"/>
    </source>
</evidence>
<dbReference type="Pfam" id="PF07748">
    <property type="entry name" value="Glyco_hydro_38C"/>
    <property type="match status" value="1"/>
</dbReference>
<evidence type="ECO:0000313" key="8">
    <source>
        <dbReference type="EMBL" id="RHY97842.1"/>
    </source>
</evidence>
<dbReference type="VEuPathDB" id="FungiDB:H257_15243"/>
<dbReference type="EMBL" id="QUTG01002053">
    <property type="protein sequence ID" value="RHY97842.1"/>
    <property type="molecule type" value="Genomic_DNA"/>
</dbReference>
<evidence type="ECO:0000256" key="5">
    <source>
        <dbReference type="ARBA" id="ARBA00022801"/>
    </source>
</evidence>